<keyword evidence="3" id="KW-1185">Reference proteome</keyword>
<organism evidence="2 3">
    <name type="scientific">Rousettus aegyptiacus</name>
    <name type="common">Egyptian fruit bat</name>
    <name type="synonym">Pteropus aegyptiacus</name>
    <dbReference type="NCBI Taxonomy" id="9407"/>
    <lineage>
        <taxon>Eukaryota</taxon>
        <taxon>Metazoa</taxon>
        <taxon>Chordata</taxon>
        <taxon>Craniata</taxon>
        <taxon>Vertebrata</taxon>
        <taxon>Euteleostomi</taxon>
        <taxon>Mammalia</taxon>
        <taxon>Eutheria</taxon>
        <taxon>Laurasiatheria</taxon>
        <taxon>Chiroptera</taxon>
        <taxon>Yinpterochiroptera</taxon>
        <taxon>Pteropodoidea</taxon>
        <taxon>Pteropodidae</taxon>
        <taxon>Rousettinae</taxon>
        <taxon>Rousettus</taxon>
    </lineage>
</organism>
<accession>A0A7J8ITG5</accession>
<dbReference type="InterPro" id="IPR036291">
    <property type="entry name" value="NAD(P)-bd_dom_sf"/>
</dbReference>
<dbReference type="Gene3D" id="3.40.50.720">
    <property type="entry name" value="NAD(P)-binding Rossmann-like Domain"/>
    <property type="match status" value="1"/>
</dbReference>
<gene>
    <name evidence="2" type="ORF">HJG63_017298</name>
</gene>
<dbReference type="Pfam" id="PF08338">
    <property type="entry name" value="DUF1731"/>
    <property type="match status" value="1"/>
</dbReference>
<dbReference type="InterPro" id="IPR010099">
    <property type="entry name" value="SDR39U1"/>
</dbReference>
<dbReference type="AlphaFoldDB" id="A0A7J8ITG5"/>
<proteinExistence type="predicted"/>
<comment type="caution">
    <text evidence="2">The sequence shown here is derived from an EMBL/GenBank/DDBJ whole genome shotgun (WGS) entry which is preliminary data.</text>
</comment>
<dbReference type="Proteomes" id="UP000593571">
    <property type="component" value="Unassembled WGS sequence"/>
</dbReference>
<feature type="domain" description="DUF1731" evidence="1">
    <location>
        <begin position="138"/>
        <end position="184"/>
    </location>
</feature>
<reference evidence="2 3" key="1">
    <citation type="journal article" date="2020" name="Nature">
        <title>Six reference-quality genomes reveal evolution of bat adaptations.</title>
        <authorList>
            <person name="Jebb D."/>
            <person name="Huang Z."/>
            <person name="Pippel M."/>
            <person name="Hughes G.M."/>
            <person name="Lavrichenko K."/>
            <person name="Devanna P."/>
            <person name="Winkler S."/>
            <person name="Jermiin L.S."/>
            <person name="Skirmuntt E.C."/>
            <person name="Katzourakis A."/>
            <person name="Burkitt-Gray L."/>
            <person name="Ray D.A."/>
            <person name="Sullivan K.A.M."/>
            <person name="Roscito J.G."/>
            <person name="Kirilenko B.M."/>
            <person name="Davalos L.M."/>
            <person name="Corthals A.P."/>
            <person name="Power M.L."/>
            <person name="Jones G."/>
            <person name="Ransome R.D."/>
            <person name="Dechmann D.K.N."/>
            <person name="Locatelli A.G."/>
            <person name="Puechmaille S.J."/>
            <person name="Fedrigo O."/>
            <person name="Jarvis E.D."/>
            <person name="Hiller M."/>
            <person name="Vernes S.C."/>
            <person name="Myers E.W."/>
            <person name="Teeling E.C."/>
        </authorList>
    </citation>
    <scope>NUCLEOTIDE SEQUENCE [LARGE SCALE GENOMIC DNA]</scope>
    <source>
        <strain evidence="2">MRouAeg1</strain>
        <tissue evidence="2">Muscle</tissue>
    </source>
</reference>
<dbReference type="PANTHER" id="PTHR11092">
    <property type="entry name" value="SUGAR NUCLEOTIDE EPIMERASE RELATED"/>
    <property type="match status" value="1"/>
</dbReference>
<dbReference type="InterPro" id="IPR013549">
    <property type="entry name" value="DUF1731"/>
</dbReference>
<dbReference type="SUPFAM" id="SSF51735">
    <property type="entry name" value="NAD(P)-binding Rossmann-fold domains"/>
    <property type="match status" value="1"/>
</dbReference>
<sequence>MSYYQPSLTAEYDEDSPGGDFDFFANLVTKWEAAAKLPGDSTRQVVVRSGIVLGRGGGAIGRMLLPFRLGLGGPIGSGRQFLPWIHIRDLVGILAHALEASHVQGVLNGVAPASTTTNAEFAQALGAALGRPAFIPLPSIIVQAIFGQERAIMLLEGQKVVPRRTLAAGYQYSFPELGAALKEIIA</sequence>
<protein>
    <submittedName>
        <fullName evidence="2">Short chain dehydrogenase/reductase family 39U member 1</fullName>
    </submittedName>
</protein>
<dbReference type="EMBL" id="JACASE010000003">
    <property type="protein sequence ID" value="KAF6487202.1"/>
    <property type="molecule type" value="Genomic_DNA"/>
</dbReference>
<name>A0A7J8ITG5_ROUAE</name>
<dbReference type="PANTHER" id="PTHR11092:SF0">
    <property type="entry name" value="EPIMERASE FAMILY PROTEIN SDR39U1"/>
    <property type="match status" value="1"/>
</dbReference>
<dbReference type="NCBIfam" id="TIGR01777">
    <property type="entry name" value="yfcH"/>
    <property type="match status" value="1"/>
</dbReference>
<evidence type="ECO:0000313" key="3">
    <source>
        <dbReference type="Proteomes" id="UP000593571"/>
    </source>
</evidence>
<evidence type="ECO:0000259" key="1">
    <source>
        <dbReference type="Pfam" id="PF08338"/>
    </source>
</evidence>
<evidence type="ECO:0000313" key="2">
    <source>
        <dbReference type="EMBL" id="KAF6487202.1"/>
    </source>
</evidence>